<organism evidence="5 6">
    <name type="scientific">Algoriphagus boseongensis</name>
    <dbReference type="NCBI Taxonomy" id="1442587"/>
    <lineage>
        <taxon>Bacteria</taxon>
        <taxon>Pseudomonadati</taxon>
        <taxon>Bacteroidota</taxon>
        <taxon>Cytophagia</taxon>
        <taxon>Cytophagales</taxon>
        <taxon>Cyclobacteriaceae</taxon>
        <taxon>Algoriphagus</taxon>
    </lineage>
</organism>
<keyword evidence="6" id="KW-1185">Reference proteome</keyword>
<dbReference type="InterPro" id="IPR040170">
    <property type="entry name" value="Cytosol_ACT"/>
</dbReference>
<dbReference type="GO" id="GO:0052816">
    <property type="term" value="F:long-chain fatty acyl-CoA hydrolase activity"/>
    <property type="evidence" value="ECO:0007669"/>
    <property type="project" value="TreeGrafter"/>
</dbReference>
<dbReference type="EMBL" id="SNYF01000011">
    <property type="protein sequence ID" value="TDQ13605.1"/>
    <property type="molecule type" value="Genomic_DNA"/>
</dbReference>
<feature type="domain" description="HotDog ACOT-type" evidence="4">
    <location>
        <begin position="2"/>
        <end position="114"/>
    </location>
</feature>
<dbReference type="GO" id="GO:0006637">
    <property type="term" value="P:acyl-CoA metabolic process"/>
    <property type="evidence" value="ECO:0007669"/>
    <property type="project" value="TreeGrafter"/>
</dbReference>
<dbReference type="AlphaFoldDB" id="A0A4R6T1M5"/>
<dbReference type="GO" id="GO:0005829">
    <property type="term" value="C:cytosol"/>
    <property type="evidence" value="ECO:0007669"/>
    <property type="project" value="TreeGrafter"/>
</dbReference>
<reference evidence="5 6" key="1">
    <citation type="submission" date="2019-03" db="EMBL/GenBank/DDBJ databases">
        <title>Genomic Encyclopedia of Type Strains, Phase III (KMG-III): the genomes of soil and plant-associated and newly described type strains.</title>
        <authorList>
            <person name="Whitman W."/>
        </authorList>
    </citation>
    <scope>NUCLEOTIDE SEQUENCE [LARGE SCALE GENOMIC DNA]</scope>
    <source>
        <strain evidence="5 6">CECT 8446</strain>
    </source>
</reference>
<dbReference type="Proteomes" id="UP000294535">
    <property type="component" value="Unassembled WGS sequence"/>
</dbReference>
<dbReference type="InterPro" id="IPR006683">
    <property type="entry name" value="Thioestr_dom"/>
</dbReference>
<evidence type="ECO:0000313" key="5">
    <source>
        <dbReference type="EMBL" id="TDQ13605.1"/>
    </source>
</evidence>
<dbReference type="SUPFAM" id="SSF54637">
    <property type="entry name" value="Thioesterase/thiol ester dehydrase-isomerase"/>
    <property type="match status" value="1"/>
</dbReference>
<dbReference type="CDD" id="cd03442">
    <property type="entry name" value="BFIT_BACH"/>
    <property type="match status" value="1"/>
</dbReference>
<dbReference type="PANTHER" id="PTHR11049:SF16">
    <property type="entry name" value="PROTEIN VDLD"/>
    <property type="match status" value="1"/>
</dbReference>
<proteinExistence type="inferred from homology"/>
<dbReference type="PROSITE" id="PS51770">
    <property type="entry name" value="HOTDOG_ACOT"/>
    <property type="match status" value="1"/>
</dbReference>
<dbReference type="OrthoDB" id="9801856at2"/>
<protein>
    <submittedName>
        <fullName evidence="5">Acyl-CoA hydrolase</fullName>
    </submittedName>
</protein>
<dbReference type="Gene3D" id="3.10.129.10">
    <property type="entry name" value="Hotdog Thioesterase"/>
    <property type="match status" value="1"/>
</dbReference>
<evidence type="ECO:0000259" key="4">
    <source>
        <dbReference type="PROSITE" id="PS51770"/>
    </source>
</evidence>
<dbReference type="InterPro" id="IPR033120">
    <property type="entry name" value="HOTDOG_ACOT"/>
</dbReference>
<gene>
    <name evidence="5" type="ORF">DFQ04_3641</name>
</gene>
<dbReference type="RefSeq" id="WP_133558444.1">
    <property type="nucleotide sequence ID" value="NZ_SNYF01000011.1"/>
</dbReference>
<evidence type="ECO:0000256" key="3">
    <source>
        <dbReference type="PROSITE-ProRule" id="PRU01106"/>
    </source>
</evidence>
<evidence type="ECO:0000256" key="1">
    <source>
        <dbReference type="ARBA" id="ARBA00010458"/>
    </source>
</evidence>
<dbReference type="PANTHER" id="PTHR11049">
    <property type="entry name" value="ACYL COENZYME A THIOESTER HYDROLASE"/>
    <property type="match status" value="1"/>
</dbReference>
<evidence type="ECO:0000256" key="2">
    <source>
        <dbReference type="ARBA" id="ARBA00022801"/>
    </source>
</evidence>
<evidence type="ECO:0000313" key="6">
    <source>
        <dbReference type="Proteomes" id="UP000294535"/>
    </source>
</evidence>
<keyword evidence="2 3" id="KW-0378">Hydrolase</keyword>
<accession>A0A4R6T1M5</accession>
<dbReference type="Pfam" id="PF03061">
    <property type="entry name" value="4HBT"/>
    <property type="match status" value="1"/>
</dbReference>
<sequence>MPSHKTSFQFISEPGDVNFGGKVHGGTVMKWIDQAAYTCARNWAESYCVTVYVGGIRFYKPIGIGEVIKIDSQVIYTGSSSIHIMVEVYSRSFEQKKFEKKTHCIIIFVAVDKEGNPKKVRPWVPKTEQEKKLEEYALKLKKLREDIHEEMRPFFNEM</sequence>
<dbReference type="InterPro" id="IPR029069">
    <property type="entry name" value="HotDog_dom_sf"/>
</dbReference>
<name>A0A4R6T1M5_9BACT</name>
<comment type="similarity">
    <text evidence="1">Belongs to the acyl coenzyme A hydrolase family.</text>
</comment>
<comment type="caution">
    <text evidence="5">The sequence shown here is derived from an EMBL/GenBank/DDBJ whole genome shotgun (WGS) entry which is preliminary data.</text>
</comment>